<evidence type="ECO:0000313" key="3">
    <source>
        <dbReference type="Proteomes" id="UP001301350"/>
    </source>
</evidence>
<dbReference type="InterPro" id="IPR014955">
    <property type="entry name" value="DUF1826"/>
</dbReference>
<feature type="region of interest" description="Disordered" evidence="1">
    <location>
        <begin position="241"/>
        <end position="260"/>
    </location>
</feature>
<organism evidence="2 3">
    <name type="scientific">Cyanidium caldarium</name>
    <name type="common">Red alga</name>
    <dbReference type="NCBI Taxonomy" id="2771"/>
    <lineage>
        <taxon>Eukaryota</taxon>
        <taxon>Rhodophyta</taxon>
        <taxon>Bangiophyceae</taxon>
        <taxon>Cyanidiales</taxon>
        <taxon>Cyanidiaceae</taxon>
        <taxon>Cyanidium</taxon>
    </lineage>
</organism>
<name>A0AAV9IYB7_CYACA</name>
<gene>
    <name evidence="2" type="ORF">CDCA_CDCA12G3338</name>
</gene>
<dbReference type="AlphaFoldDB" id="A0AAV9IYB7"/>
<proteinExistence type="predicted"/>
<comment type="caution">
    <text evidence="2">The sequence shown here is derived from an EMBL/GenBank/DDBJ whole genome shotgun (WGS) entry which is preliminary data.</text>
</comment>
<dbReference type="EMBL" id="JANCYW010000012">
    <property type="protein sequence ID" value="KAK4537313.1"/>
    <property type="molecule type" value="Genomic_DNA"/>
</dbReference>
<sequence length="313" mass="34133">MATGVGSLWRWWTIRQAPARSQLTFPPLPRVSEASEVAARLRRGDCNAVVLLPPADETALSEQLTNIAAAAAAAATAPFDIRARGVPGDAPQIGQALRDLLQASSLRQFDAASTFHLVRRCAQLVLAFHQSLEHLAPPSLRYDLRLATVQQTPCPRFHSDTVPLRLLCTLVGPGTEVVREAAVNRAMFEAARRAQRQASESDDADAAPEVDGVNLAALDADEHARQLVLLPQVSYGVTQVQPRGERKEASASYIHDPAPHAPIERVRAGEALFLKGNQWPGNDQRGAVHRSPRLVPGRYRLIFQVDLSRPTED</sequence>
<evidence type="ECO:0000313" key="2">
    <source>
        <dbReference type="EMBL" id="KAK4537313.1"/>
    </source>
</evidence>
<accession>A0AAV9IYB7</accession>
<dbReference type="Proteomes" id="UP001301350">
    <property type="component" value="Unassembled WGS sequence"/>
</dbReference>
<evidence type="ECO:0008006" key="4">
    <source>
        <dbReference type="Google" id="ProtNLM"/>
    </source>
</evidence>
<protein>
    <recommendedName>
        <fullName evidence="4">DUF1826 domain-containing protein</fullName>
    </recommendedName>
</protein>
<keyword evidence="3" id="KW-1185">Reference proteome</keyword>
<reference evidence="2 3" key="1">
    <citation type="submission" date="2022-07" db="EMBL/GenBank/DDBJ databases">
        <title>Genome-wide signatures of adaptation to extreme environments.</title>
        <authorList>
            <person name="Cho C.H."/>
            <person name="Yoon H.S."/>
        </authorList>
    </citation>
    <scope>NUCLEOTIDE SEQUENCE [LARGE SCALE GENOMIC DNA]</scope>
    <source>
        <strain evidence="2 3">DBV 063 E5</strain>
    </source>
</reference>
<dbReference type="Pfam" id="PF08856">
    <property type="entry name" value="DUF1826"/>
    <property type="match status" value="2"/>
</dbReference>
<evidence type="ECO:0000256" key="1">
    <source>
        <dbReference type="SAM" id="MobiDB-lite"/>
    </source>
</evidence>